<dbReference type="EMBL" id="MFMT01000011">
    <property type="protein sequence ID" value="OGG88903.1"/>
    <property type="molecule type" value="Genomic_DNA"/>
</dbReference>
<accession>A0A1F6FSQ4</accession>
<evidence type="ECO:0000313" key="2">
    <source>
        <dbReference type="Proteomes" id="UP000179230"/>
    </source>
</evidence>
<sequence>MRFLLLLTLVLLGTPAGLIKAQFSGDVLGGQLSIVLDPQYPGPRDLVTATLDDYSLDAGGATIAWFIDQQFIPGSENKRSISFTAGDVGSKTKIEARLTSINGQTMVATQSIKPLYVDIIIEPQTYTPIFYAGRALPIYGSTVFLTALVGTATSLANNSEYTYNWKLNDKTLGGGSIRGGNKISLMVPHGRSNIVTLSVADFNGQTVARRLIEIPSVDIDVQFYEISTLYGIAHKTVGDSLNLIGNSTTIKAVPYNLDLRSVGGDLFTEWQIDGLKQKNTGSDPFEITVYGQGGGLTNITFKVRNLSELLQGDENSFQIQS</sequence>
<comment type="caution">
    <text evidence="1">The sequence shown here is derived from an EMBL/GenBank/DDBJ whole genome shotgun (WGS) entry which is preliminary data.</text>
</comment>
<reference evidence="1 2" key="1">
    <citation type="journal article" date="2016" name="Nat. Commun.">
        <title>Thousands of microbial genomes shed light on interconnected biogeochemical processes in an aquifer system.</title>
        <authorList>
            <person name="Anantharaman K."/>
            <person name="Brown C.T."/>
            <person name="Hug L.A."/>
            <person name="Sharon I."/>
            <person name="Castelle C.J."/>
            <person name="Probst A.J."/>
            <person name="Thomas B.C."/>
            <person name="Singh A."/>
            <person name="Wilkins M.J."/>
            <person name="Karaoz U."/>
            <person name="Brodie E.L."/>
            <person name="Williams K.H."/>
            <person name="Hubbard S.S."/>
            <person name="Banfield J.F."/>
        </authorList>
    </citation>
    <scope>NUCLEOTIDE SEQUENCE [LARGE SCALE GENOMIC DNA]</scope>
</reference>
<evidence type="ECO:0000313" key="1">
    <source>
        <dbReference type="EMBL" id="OGG88903.1"/>
    </source>
</evidence>
<dbReference type="Proteomes" id="UP000179230">
    <property type="component" value="Unassembled WGS sequence"/>
</dbReference>
<name>A0A1F6FSQ4_9BACT</name>
<proteinExistence type="predicted"/>
<dbReference type="AlphaFoldDB" id="A0A1F6FSQ4"/>
<protein>
    <submittedName>
        <fullName evidence="1">Uncharacterized protein</fullName>
    </submittedName>
</protein>
<gene>
    <name evidence="1" type="ORF">A2592_00855</name>
</gene>
<organism evidence="1 2">
    <name type="scientific">Candidatus Kaiserbacteria bacterium RIFOXYD1_FULL_42_15</name>
    <dbReference type="NCBI Taxonomy" id="1798532"/>
    <lineage>
        <taxon>Bacteria</taxon>
        <taxon>Candidatus Kaiseribacteriota</taxon>
    </lineage>
</organism>